<dbReference type="RefSeq" id="WP_146974176.1">
    <property type="nucleotide sequence ID" value="NZ_VOSL01000043.1"/>
</dbReference>
<comment type="caution">
    <text evidence="1">The sequence shown here is derived from an EMBL/GenBank/DDBJ whole genome shotgun (WGS) entry which is preliminary data.</text>
</comment>
<dbReference type="OrthoDB" id="9955880at2"/>
<reference evidence="1 2" key="1">
    <citation type="submission" date="2019-08" db="EMBL/GenBank/DDBJ databases">
        <title>Bradymonadales sp. TMQ2.</title>
        <authorList>
            <person name="Liang Q."/>
        </authorList>
    </citation>
    <scope>NUCLEOTIDE SEQUENCE [LARGE SCALE GENOMIC DNA]</scope>
    <source>
        <strain evidence="1 2">TMQ2</strain>
    </source>
</reference>
<protein>
    <submittedName>
        <fullName evidence="1">Uncharacterized protein</fullName>
    </submittedName>
</protein>
<sequence length="165" mass="18567">MARDLEQDLEQALEVIDSASEDWIVSALHSYGAELSEQPEGPVLGQGLNRLSASEPGFAAVVKDHYERHSTLNEMIAQRASTLLELATVATWSEVMFLHEQDVSTHLAAMCLRNVPMERFMSTIFHERVAMNRETVDHNAADRRDVVQVRMARRNPSDDADEVYA</sequence>
<evidence type="ECO:0000313" key="2">
    <source>
        <dbReference type="Proteomes" id="UP000321046"/>
    </source>
</evidence>
<proteinExistence type="predicted"/>
<dbReference type="Proteomes" id="UP000321046">
    <property type="component" value="Unassembled WGS sequence"/>
</dbReference>
<evidence type="ECO:0000313" key="1">
    <source>
        <dbReference type="EMBL" id="TXD36862.1"/>
    </source>
</evidence>
<dbReference type="EMBL" id="VOSL01000043">
    <property type="protein sequence ID" value="TXD36862.1"/>
    <property type="molecule type" value="Genomic_DNA"/>
</dbReference>
<dbReference type="AlphaFoldDB" id="A0A5C6XDJ9"/>
<organism evidence="1 2">
    <name type="scientific">Lujinxingia vulgaris</name>
    <dbReference type="NCBI Taxonomy" id="2600176"/>
    <lineage>
        <taxon>Bacteria</taxon>
        <taxon>Deltaproteobacteria</taxon>
        <taxon>Bradymonadales</taxon>
        <taxon>Lujinxingiaceae</taxon>
        <taxon>Lujinxingia</taxon>
    </lineage>
</organism>
<accession>A0A5C6XDJ9</accession>
<name>A0A5C6XDJ9_9DELT</name>
<gene>
    <name evidence="1" type="ORF">FRC96_09080</name>
</gene>